<reference evidence="2 3" key="1">
    <citation type="journal article" date="2014" name="Int. J. Syst. Evol. Microbiol.">
        <title>Complete genome sequence of Corynebacterium casei LMG S-19264T (=DSM 44701T), isolated from a smear-ripened cheese.</title>
        <authorList>
            <consortium name="US DOE Joint Genome Institute (JGI-PGF)"/>
            <person name="Walter F."/>
            <person name="Albersmeier A."/>
            <person name="Kalinowski J."/>
            <person name="Ruckert C."/>
        </authorList>
    </citation>
    <scope>NUCLEOTIDE SEQUENCE [LARGE SCALE GENOMIC DNA]</scope>
    <source>
        <strain evidence="2 3">JCM 4434</strain>
    </source>
</reference>
<feature type="region of interest" description="Disordered" evidence="1">
    <location>
        <begin position="1"/>
        <end position="38"/>
    </location>
</feature>
<evidence type="ECO:0000313" key="3">
    <source>
        <dbReference type="Proteomes" id="UP000610124"/>
    </source>
</evidence>
<sequence length="60" mass="6205">MPLSLGTGTDTPARAPLRRAGPARLSPGVTLPEPPGTTTRAKLHAWISGAKAGEFDHFVA</sequence>
<name>A0A8H9HQM7_KITAU</name>
<gene>
    <name evidence="2" type="ORF">GCM10010502_38690</name>
</gene>
<evidence type="ECO:0000313" key="2">
    <source>
        <dbReference type="EMBL" id="GGU82899.1"/>
    </source>
</evidence>
<protein>
    <submittedName>
        <fullName evidence="2">Uncharacterized protein</fullName>
    </submittedName>
</protein>
<dbReference type="AlphaFoldDB" id="A0A8H9HQM7"/>
<dbReference type="EMBL" id="BMUB01000008">
    <property type="protein sequence ID" value="GGU82899.1"/>
    <property type="molecule type" value="Genomic_DNA"/>
</dbReference>
<feature type="compositionally biased region" description="Polar residues" evidence="1">
    <location>
        <begin position="1"/>
        <end position="10"/>
    </location>
</feature>
<comment type="caution">
    <text evidence="2">The sequence shown here is derived from an EMBL/GenBank/DDBJ whole genome shotgun (WGS) entry which is preliminary data.</text>
</comment>
<proteinExistence type="predicted"/>
<organism evidence="2 3">
    <name type="scientific">Kitasatospora aureofaciens</name>
    <name type="common">Streptomyces aureofaciens</name>
    <dbReference type="NCBI Taxonomy" id="1894"/>
    <lineage>
        <taxon>Bacteria</taxon>
        <taxon>Bacillati</taxon>
        <taxon>Actinomycetota</taxon>
        <taxon>Actinomycetes</taxon>
        <taxon>Kitasatosporales</taxon>
        <taxon>Streptomycetaceae</taxon>
        <taxon>Kitasatospora</taxon>
    </lineage>
</organism>
<evidence type="ECO:0000256" key="1">
    <source>
        <dbReference type="SAM" id="MobiDB-lite"/>
    </source>
</evidence>
<dbReference type="Proteomes" id="UP000610124">
    <property type="component" value="Unassembled WGS sequence"/>
</dbReference>
<accession>A0A8H9HQM7</accession>
<feature type="compositionally biased region" description="Low complexity" evidence="1">
    <location>
        <begin position="12"/>
        <end position="27"/>
    </location>
</feature>